<dbReference type="NCBIfam" id="TIGR03696">
    <property type="entry name" value="Rhs_assc_core"/>
    <property type="match status" value="1"/>
</dbReference>
<evidence type="ECO:0000256" key="2">
    <source>
        <dbReference type="SAM" id="Phobius"/>
    </source>
</evidence>
<dbReference type="Proteomes" id="UP000251995">
    <property type="component" value="Chromosome"/>
</dbReference>
<evidence type="ECO:0000256" key="3">
    <source>
        <dbReference type="SAM" id="SignalP"/>
    </source>
</evidence>
<feature type="region of interest" description="Disordered" evidence="1">
    <location>
        <begin position="788"/>
        <end position="812"/>
    </location>
</feature>
<feature type="transmembrane region" description="Helical" evidence="2">
    <location>
        <begin position="1998"/>
        <end position="2020"/>
    </location>
</feature>
<name>A0A344UR91_9ACTN</name>
<keyword evidence="2" id="KW-1133">Transmembrane helix</keyword>
<proteinExistence type="predicted"/>
<dbReference type="EMBL" id="CP025198">
    <property type="protein sequence ID" value="AXE37789.1"/>
    <property type="molecule type" value="Genomic_DNA"/>
</dbReference>
<feature type="compositionally biased region" description="Polar residues" evidence="1">
    <location>
        <begin position="797"/>
        <end position="807"/>
    </location>
</feature>
<organism evidence="4 5">
    <name type="scientific">Acidipropionibacterium virtanenii</name>
    <dbReference type="NCBI Taxonomy" id="2057246"/>
    <lineage>
        <taxon>Bacteria</taxon>
        <taxon>Bacillati</taxon>
        <taxon>Actinomycetota</taxon>
        <taxon>Actinomycetes</taxon>
        <taxon>Propionibacteriales</taxon>
        <taxon>Propionibacteriaceae</taxon>
        <taxon>Acidipropionibacterium</taxon>
    </lineage>
</organism>
<dbReference type="NCBIfam" id="TIGR01643">
    <property type="entry name" value="YD_repeat_2x"/>
    <property type="match status" value="2"/>
</dbReference>
<feature type="compositionally biased region" description="Gly residues" evidence="1">
    <location>
        <begin position="1886"/>
        <end position="1915"/>
    </location>
</feature>
<dbReference type="PANTHER" id="PTHR32305">
    <property type="match status" value="1"/>
</dbReference>
<evidence type="ECO:0000313" key="4">
    <source>
        <dbReference type="EMBL" id="AXE37789.1"/>
    </source>
</evidence>
<dbReference type="PANTHER" id="PTHR32305:SF17">
    <property type="entry name" value="TRNA NUCLEASE WAPA"/>
    <property type="match status" value="1"/>
</dbReference>
<feature type="chain" id="PRO_5016896911" evidence="3">
    <location>
        <begin position="51"/>
        <end position="2137"/>
    </location>
</feature>
<dbReference type="Gene3D" id="2.180.10.10">
    <property type="entry name" value="RHS repeat-associated core"/>
    <property type="match status" value="2"/>
</dbReference>
<dbReference type="InterPro" id="IPR006530">
    <property type="entry name" value="YD"/>
</dbReference>
<feature type="region of interest" description="Disordered" evidence="1">
    <location>
        <begin position="1020"/>
        <end position="1063"/>
    </location>
</feature>
<dbReference type="InterPro" id="IPR022385">
    <property type="entry name" value="Rhs_assc_core"/>
</dbReference>
<feature type="signal peptide" evidence="3">
    <location>
        <begin position="1"/>
        <end position="50"/>
    </location>
</feature>
<feature type="compositionally biased region" description="Low complexity" evidence="1">
    <location>
        <begin position="1020"/>
        <end position="1036"/>
    </location>
</feature>
<dbReference type="GO" id="GO:0016787">
    <property type="term" value="F:hydrolase activity"/>
    <property type="evidence" value="ECO:0007669"/>
    <property type="project" value="UniProtKB-KW"/>
</dbReference>
<keyword evidence="4" id="KW-0378">Hydrolase</keyword>
<keyword evidence="2" id="KW-0812">Transmembrane</keyword>
<reference evidence="4 5" key="1">
    <citation type="submission" date="2017-12" db="EMBL/GenBank/DDBJ databases">
        <title>The whole genome sequence of the Acidipropionibacterium virtanenii sp. nov. type strain JS278.</title>
        <authorList>
            <person name="Laine P."/>
            <person name="Deptula P."/>
            <person name="Varmanen P."/>
            <person name="Auvinen P."/>
        </authorList>
    </citation>
    <scope>NUCLEOTIDE SEQUENCE [LARGE SCALE GENOMIC DNA]</scope>
    <source>
        <strain evidence="4 5">JS278</strain>
    </source>
</reference>
<evidence type="ECO:0000313" key="5">
    <source>
        <dbReference type="Proteomes" id="UP000251995"/>
    </source>
</evidence>
<accession>A0A344UR91</accession>
<feature type="region of interest" description="Disordered" evidence="1">
    <location>
        <begin position="1867"/>
        <end position="1920"/>
    </location>
</feature>
<dbReference type="Pfam" id="PF05593">
    <property type="entry name" value="RHS_repeat"/>
    <property type="match status" value="2"/>
</dbReference>
<feature type="transmembrane region" description="Helical" evidence="2">
    <location>
        <begin position="1963"/>
        <end position="1986"/>
    </location>
</feature>
<sequence>MTALDKRVPTMTRSPLPALSTPARRIMVTLAGIVAATVAATCMPAAPAHADQVRRKRPATTGMTLTAAKKVKAGTDRAASLPAPAWKAPSAPLPAAGAASVAPAATMRRAGSLPVRIGTLAAAPAGLRARAGRTAAAASAPASVTVTSQAPATAGAPSWRVSLATASPGSVALSLDVAWLGTAASRARLVRLPACAATTPDRPACQTGTEVPTAAVSRGQVTGVVPLAAGTTVMALTTGASGTGGDFAATSLGAASAWSAGGSSGDFTWSYPVRTVPAPAGTASGVGLAYSAASVDGRTVATNNQASWAGEGWDLSQGFIERRYTPCAEDMTGSNTAAKTGDLCWDQANATASFGTHSGELVQDGTSARWRLRNDDGTRFELLTGAANGDNDGEYWKVTAPDGTRYIFGQGVAGSEKTATNSTWTAPVFGNQPGEPCHATSFAASACSQAWRWNLDQVIDAHGNAMAAFYATESNRYGQNLNTKSAAYIRGGYLTRIVYGYREGAATTSAPARVEFTTADRCLDGAACGAPSTATASHWPDVPVDQICTSATSCPTLFAPTFFTTKRLARIASQMKTSSGYTDVDVYTLTHSFPDPGDGTAPALWLSRIDHSGAGGALPDGGTSFGGQALPNRVDGVEDTTGAVAAPFYKYRIVAVTEPGGGQTMVDYQTAQCTQASVASLKPESNTSRCFPTWWTPPGATAPVLTWFHRYPVARVAEHDTTDATTPDVETNYSYGAPGWRYDDSALTPAKYRTWSQFAGYASVATITGKPGQADSLKSETVYYRGLNGDRAGPTGGTRSASVSSTWDRPDTDDWWKAGTPRQTTTYNGISGPVVDQTVTTIGGLTTTVTNPAGRAAGYAPTTTTIDHTVLAAGGRRSHKTVETSDQYGNLTSVDDAGDVAKSGDELCTRATYATSASGPLSLPATTRTRATSCAGFEAASASQVIEDTRYYYDAQALGTAVKGDLSAAESLATVASDGAITRQVAARATYDGLGRPLTLTDPLGAVTTTSYTTDAATGLVTGTTTTSPDPDGAGPLKPHVTTTTLDPRFGTPTKTVEPGRETTETTYDALGRTTTTWLPGRSKATYPTSPSVSYTYQAGGVGTPAATTTSTLSTTGSRLVSTELFDGLGRSRQTQRQTIDRHIDADGNPIEAVGRLVSGIRYDSRGLASVESSGVLKSGAPTSSWVQVLDSEVDSQTVATFDGAGRQSAATLYSKQTKKWATTWSYGGDRVTVTPPAGSMPSTTVTDIRGRTVQKIAYKTSSTTGPAQTSAWTRTPAGQIASMTDPAGSVWRYTYDARGNQVKAVDPDAGTSTATFDAAGRKITATDAGGRTLAYTYDALGRATSLRDATPAGNLRAQWDWDTPMVGYLGSASRVLAGGARWVQATTARDAAGRPTATATTVPAVAGLIDARLAGTYAQSFVYYPNGMPRRTVLPGAGPLAAEELRYGYDAVDRHTVLLGNAAYVADAVLDADDRLAQIASGTSAGHLTWQTMDHDPATGRLARLRLDRENAAKADADISYRYTDSGLTRSISAAQPEAGAATDTQCFGHDFAGRLATAYSVASATCPASAPASPSGPAPYSLSWAYDAAGNRTRQDDQVSGTVTTWTYPAATGVRPHAPVSQTVAAPGATPVTTSFGYDAGGNTTGRVSGSVLAGTATGTVENQYDAENHLAAATNTNGGRSSAYAYDADGDRVATSIGGTQTVYLPGGTELSVSGGQVTATRIYTYQGAAIARRTATTGANRLAWQWTDGAGSDWQVDAATTPAPLIRRADPFGGLRGPQPGGWSGARGMAAGITDTVAGTLRLGARDYDPVTGAFTQPDPIIDVTDPAQWNPYSYGAGNPVDRPDPSGLAFCSSTVCGGGTTGSMNETGGSLHETHRPTSSSGGGGSRSGGGGSGRGGSRYHGGGYNGGGHRAYRYTTPRRAPARHAVSKARYKAPARPAAVTPLPPPPNPYLLCLGCVPFGAIAQGAALGAVEGVAFYLIVQLILGEPITGNGILTSAGIGMIFGAAAPFIGRWLGRFLRGSESEFKNLQYAEKYRIKPYKEQRGHTKGTGGDLQAHHLIEKRFVRAMGGGNTDEWPTIVVTRAEHQKFTNAWRKEIPYGPGTSNATREDVENAARKIYADYPEILEKLGLK</sequence>
<dbReference type="InterPro" id="IPR050708">
    <property type="entry name" value="T6SS_VgrG/RHS"/>
</dbReference>
<keyword evidence="5" id="KW-1185">Reference proteome</keyword>
<dbReference type="EC" id="3.1.-.-" evidence="4"/>
<evidence type="ECO:0000256" key="1">
    <source>
        <dbReference type="SAM" id="MobiDB-lite"/>
    </source>
</evidence>
<keyword evidence="3" id="KW-0732">Signal</keyword>
<dbReference type="KEGG" id="acij:JS278_00597"/>
<protein>
    <submittedName>
        <fullName evidence="4">Putative deoxyribonuclease RhsA</fullName>
        <ecNumber evidence="4">3.1.-.-</ecNumber>
    </submittedName>
</protein>
<keyword evidence="2" id="KW-0472">Membrane</keyword>
<dbReference type="PROSITE" id="PS51318">
    <property type="entry name" value="TAT"/>
    <property type="match status" value="1"/>
</dbReference>
<gene>
    <name evidence="4" type="primary">rhsA_3</name>
    <name evidence="4" type="ORF">JS278_00597</name>
</gene>
<dbReference type="InterPro" id="IPR006311">
    <property type="entry name" value="TAT_signal"/>
</dbReference>
<dbReference type="InterPro" id="IPR031325">
    <property type="entry name" value="RHS_repeat"/>
</dbReference>